<dbReference type="PANTHER" id="PTHR30371">
    <property type="entry name" value="SEC-INDEPENDENT PROTEIN TRANSLOCASE PROTEIN TATC"/>
    <property type="match status" value="1"/>
</dbReference>
<dbReference type="PATRIC" id="fig|1415166.3.peg.4936"/>
<keyword evidence="5 7" id="KW-0811">Translocation</keyword>
<evidence type="ECO:0000256" key="7">
    <source>
        <dbReference type="HAMAP-Rule" id="MF_00902"/>
    </source>
</evidence>
<comment type="subunit">
    <text evidence="7">The Tat system comprises two distinct complexes: a TatABC complex, containing multiple copies of TatA, TatB and TatC subunits, and a separate TatA complex, containing only TatA subunits. Substrates initially bind to the TatABC complex, which probably triggers association of the separate TatA complex to form the active translocon.</text>
</comment>
<dbReference type="KEGG" id="nno:NONO_c47930"/>
<keyword evidence="4 7" id="KW-1133">Transmembrane helix</keyword>
<dbReference type="HAMAP" id="MF_00902">
    <property type="entry name" value="TatC"/>
    <property type="match status" value="1"/>
</dbReference>
<feature type="transmembrane region" description="Helical" evidence="7">
    <location>
        <begin position="221"/>
        <end position="238"/>
    </location>
</feature>
<comment type="function">
    <text evidence="7">Part of the twin-arginine translocation (Tat) system that transports large folded proteins containing a characteristic twin-arginine motif in their signal peptide across membranes. Together with TatB, TatC is part of a receptor directly interacting with Tat signal peptides.</text>
</comment>
<feature type="transmembrane region" description="Helical" evidence="7">
    <location>
        <begin position="34"/>
        <end position="53"/>
    </location>
</feature>
<keyword evidence="6 7" id="KW-0472">Membrane</keyword>
<reference evidence="8 9" key="1">
    <citation type="journal article" date="2014" name="Appl. Environ. Microbiol.">
        <title>Insights into the Microbial Degradation of Rubber and Gutta-Percha by Analysis of the Complete Genome of Nocardia nova SH22a.</title>
        <authorList>
            <person name="Luo Q."/>
            <person name="Hiessl S."/>
            <person name="Poehlein A."/>
            <person name="Daniel R."/>
            <person name="Steinbuchel A."/>
        </authorList>
    </citation>
    <scope>NUCLEOTIDE SEQUENCE [LARGE SCALE GENOMIC DNA]</scope>
    <source>
        <strain evidence="8">SH22a</strain>
    </source>
</reference>
<dbReference type="GO" id="GO:0033281">
    <property type="term" value="C:TAT protein transport complex"/>
    <property type="evidence" value="ECO:0007669"/>
    <property type="project" value="UniProtKB-UniRule"/>
</dbReference>
<evidence type="ECO:0000256" key="6">
    <source>
        <dbReference type="ARBA" id="ARBA00023136"/>
    </source>
</evidence>
<dbReference type="PRINTS" id="PR01840">
    <property type="entry name" value="TATCFAMILY"/>
</dbReference>
<evidence type="ECO:0000256" key="4">
    <source>
        <dbReference type="ARBA" id="ARBA00022989"/>
    </source>
</evidence>
<evidence type="ECO:0000256" key="1">
    <source>
        <dbReference type="ARBA" id="ARBA00004141"/>
    </source>
</evidence>
<keyword evidence="3 7" id="KW-0653">Protein transport</keyword>
<dbReference type="GO" id="GO:0009977">
    <property type="term" value="F:proton motive force dependent protein transmembrane transporter activity"/>
    <property type="evidence" value="ECO:0007669"/>
    <property type="project" value="TreeGrafter"/>
</dbReference>
<comment type="similarity">
    <text evidence="7">Belongs to the TatC family.</text>
</comment>
<keyword evidence="9" id="KW-1185">Reference proteome</keyword>
<accession>W5TK24</accession>
<sequence length="303" mass="33132">MTRTLPTALLRRRHRNPDGSMPLIEHLRELRTRLLISIVAIAVATALGFLWYAQPLFGIDSLGDLLRGPYCSLPPASRADLTPDGSCRLLATAPFEQFMLRLKVALTAGFVLSGPFWLHQLWSFITPGLLRNERRYVVGFAGVGAALFAAGAVLAYWVVAHALGFLLSVGNNVQISALSGSQYFGFVIQLLIIFGVSFETPVLVVGLNLLGVLPYERLRQWRRGMIFGLFVFAAIVTPQDPISMLALAGALAALFEGSVQIARVHDRIAARREARIRAALPDTQASALEHPEPIPSAESPDRR</sequence>
<dbReference type="eggNOG" id="COG0805">
    <property type="taxonomic scope" value="Bacteria"/>
</dbReference>
<dbReference type="STRING" id="1415166.NONO_c47930"/>
<feature type="transmembrane region" description="Helical" evidence="7">
    <location>
        <begin position="137"/>
        <end position="163"/>
    </location>
</feature>
<dbReference type="AlphaFoldDB" id="W5TK24"/>
<evidence type="ECO:0000313" key="8">
    <source>
        <dbReference type="EMBL" id="AHH19577.1"/>
    </source>
</evidence>
<dbReference type="PANTHER" id="PTHR30371:SF0">
    <property type="entry name" value="SEC-INDEPENDENT PROTEIN TRANSLOCASE PROTEIN TATC, CHLOROPLASTIC-RELATED"/>
    <property type="match status" value="1"/>
</dbReference>
<dbReference type="Proteomes" id="UP000019150">
    <property type="component" value="Chromosome"/>
</dbReference>
<organism evidence="8 9">
    <name type="scientific">Nocardia nova SH22a</name>
    <dbReference type="NCBI Taxonomy" id="1415166"/>
    <lineage>
        <taxon>Bacteria</taxon>
        <taxon>Bacillati</taxon>
        <taxon>Actinomycetota</taxon>
        <taxon>Actinomycetes</taxon>
        <taxon>Mycobacteriales</taxon>
        <taxon>Nocardiaceae</taxon>
        <taxon>Nocardia</taxon>
    </lineage>
</organism>
<evidence type="ECO:0000256" key="2">
    <source>
        <dbReference type="ARBA" id="ARBA00022692"/>
    </source>
</evidence>
<protein>
    <recommendedName>
        <fullName evidence="7">Sec-independent protein translocase protein TatC</fullName>
    </recommendedName>
</protein>
<feature type="transmembrane region" description="Helical" evidence="7">
    <location>
        <begin position="183"/>
        <end position="209"/>
    </location>
</feature>
<dbReference type="InterPro" id="IPR002033">
    <property type="entry name" value="TatC"/>
</dbReference>
<evidence type="ECO:0000256" key="5">
    <source>
        <dbReference type="ARBA" id="ARBA00023010"/>
    </source>
</evidence>
<gene>
    <name evidence="8" type="primary">tatC2</name>
    <name evidence="7" type="synonym">tatC</name>
    <name evidence="8" type="ORF">NONO_c47930</name>
</gene>
<keyword evidence="7" id="KW-1003">Cell membrane</keyword>
<proteinExistence type="inferred from homology"/>
<comment type="caution">
    <text evidence="7">Lacks conserved residue(s) required for the propagation of feature annotation.</text>
</comment>
<dbReference type="EMBL" id="CP006850">
    <property type="protein sequence ID" value="AHH19577.1"/>
    <property type="molecule type" value="Genomic_DNA"/>
</dbReference>
<dbReference type="NCBIfam" id="TIGR00945">
    <property type="entry name" value="tatC"/>
    <property type="match status" value="1"/>
</dbReference>
<name>W5TK24_9NOCA</name>
<dbReference type="Pfam" id="PF00902">
    <property type="entry name" value="TatC"/>
    <property type="match status" value="1"/>
</dbReference>
<keyword evidence="7" id="KW-0813">Transport</keyword>
<dbReference type="GO" id="GO:0065002">
    <property type="term" value="P:intracellular protein transmembrane transport"/>
    <property type="evidence" value="ECO:0007669"/>
    <property type="project" value="TreeGrafter"/>
</dbReference>
<dbReference type="GO" id="GO:0043953">
    <property type="term" value="P:protein transport by the Tat complex"/>
    <property type="evidence" value="ECO:0007669"/>
    <property type="project" value="UniProtKB-UniRule"/>
</dbReference>
<evidence type="ECO:0000313" key="9">
    <source>
        <dbReference type="Proteomes" id="UP000019150"/>
    </source>
</evidence>
<dbReference type="HOGENOM" id="CLU_031942_6_0_11"/>
<feature type="transmembrane region" description="Helical" evidence="7">
    <location>
        <begin position="104"/>
        <end position="125"/>
    </location>
</feature>
<comment type="subcellular location">
    <subcellularLocation>
        <location evidence="7">Cell membrane</location>
        <topology evidence="7">Multi-pass membrane protein</topology>
    </subcellularLocation>
    <subcellularLocation>
        <location evidence="1">Membrane</location>
        <topology evidence="1">Multi-pass membrane protein</topology>
    </subcellularLocation>
</comment>
<evidence type="ECO:0000256" key="3">
    <source>
        <dbReference type="ARBA" id="ARBA00022927"/>
    </source>
</evidence>
<keyword evidence="2 7" id="KW-0812">Transmembrane</keyword>